<sequence length="715" mass="78711">MTGTRQTDPMQWVHMVPELAFLANSSPVVGKPEQSNPFVCEQHNGIWTPVFGKPFLENEETVSFYGRMALEMAFLLNGLPAHDVKKYLNRIWVACARSAARWWKASGGAIEKCPEAWVEMLAADRLPDMEWLQRVCQQHLSSALPSVNDQQGFAGQTENDDDFCQWVQRVWLYLGSSDVLMAEGGDERLGLDPQTHQNRYGCTYRPSVAGGQYSSSTASSPSLHAFNAVEQCRLELVRDMLAQPPEKPLLALEGDIKAFLAQYYGVEKADNCILAPSGTDSVLAALALSLAVNPAVGVVLAGVEETGSGVPLATQGRHFASTTALGFRVRKSEKIAGFPAGTQLVTAPLRTENGELNSRQNIFHICQQQIHNAVQAGQRVLLYLLDTSKTGQLVPDMQVVQALCHTYPGQIDVVVDACQARLMPERIKAYLQQGWAVMVTGSKFYTGPAFCGALLLPETWRQRLDHAVLPSGLAAYFNQAEWPACKATASLNNGFNLGLLLRWIGACAEIERFSHVPASEKTVRLEQFLGGIRHILEQDETIELLPDTLVKRDALPHAWDQQQTIFSFLVNGGGNTGITPVLNLAECRQLHVWLKQDLSGYLPIGCPDTAYQIMARGYQLGQPVAVPYARVKGQMAGALRISVSARHISGSDMPQGMTYQTYLEQEIQNVQDALQKVSLILRYWPFLQKAEDKLASAQPENIVNVEAEALLPVAL</sequence>
<proteinExistence type="predicted"/>
<comment type="caution">
    <text evidence="1">The sequence shown here is derived from an EMBL/GenBank/DDBJ whole genome shotgun (WGS) entry which is preliminary data.</text>
</comment>
<dbReference type="Gene3D" id="3.40.640.10">
    <property type="entry name" value="Type I PLP-dependent aspartate aminotransferase-like (Major domain)"/>
    <property type="match status" value="1"/>
</dbReference>
<evidence type="ECO:0000313" key="1">
    <source>
        <dbReference type="EMBL" id="OAZ61196.1"/>
    </source>
</evidence>
<dbReference type="RefSeq" id="WP_064776439.1">
    <property type="nucleotide sequence ID" value="NZ_LYUD01000156.1"/>
</dbReference>
<accession>A0A1A0CEZ4</accession>
<evidence type="ECO:0000313" key="2">
    <source>
        <dbReference type="Proteomes" id="UP000093796"/>
    </source>
</evidence>
<dbReference type="SUPFAM" id="SSF53383">
    <property type="entry name" value="PLP-dependent transferases"/>
    <property type="match status" value="1"/>
</dbReference>
<dbReference type="eggNOG" id="COG0520">
    <property type="taxonomic scope" value="Bacteria"/>
</dbReference>
<protein>
    <recommendedName>
        <fullName evidence="3">GMP reductase</fullName>
    </recommendedName>
</protein>
<name>A0A1A0CEZ4_ACEPA</name>
<gene>
    <name evidence="1" type="ORF">SRCM100623_02695</name>
</gene>
<dbReference type="PATRIC" id="fig|438.15.peg.2988"/>
<dbReference type="AlphaFoldDB" id="A0A1A0CEZ4"/>
<dbReference type="Proteomes" id="UP000093796">
    <property type="component" value="Unassembled WGS sequence"/>
</dbReference>
<dbReference type="InterPro" id="IPR015421">
    <property type="entry name" value="PyrdxlP-dep_Trfase_major"/>
</dbReference>
<dbReference type="EMBL" id="LYUD01000156">
    <property type="protein sequence ID" value="OAZ61196.1"/>
    <property type="molecule type" value="Genomic_DNA"/>
</dbReference>
<reference evidence="1 2" key="1">
    <citation type="submission" date="2016-05" db="EMBL/GenBank/DDBJ databases">
        <title>Genome sequencing of Acetobacter pasteurianus strain SRCM100623.</title>
        <authorList>
            <person name="Song Y.R."/>
        </authorList>
    </citation>
    <scope>NUCLEOTIDE SEQUENCE [LARGE SCALE GENOMIC DNA]</scope>
    <source>
        <strain evidence="1 2">SRCM100623</strain>
    </source>
</reference>
<organism evidence="1 2">
    <name type="scientific">Acetobacter pasteurianus</name>
    <name type="common">Acetobacter turbidans</name>
    <dbReference type="NCBI Taxonomy" id="438"/>
    <lineage>
        <taxon>Bacteria</taxon>
        <taxon>Pseudomonadati</taxon>
        <taxon>Pseudomonadota</taxon>
        <taxon>Alphaproteobacteria</taxon>
        <taxon>Acetobacterales</taxon>
        <taxon>Acetobacteraceae</taxon>
        <taxon>Acetobacter</taxon>
    </lineage>
</organism>
<evidence type="ECO:0008006" key="3">
    <source>
        <dbReference type="Google" id="ProtNLM"/>
    </source>
</evidence>
<dbReference type="OrthoDB" id="8556864at2"/>
<dbReference type="InterPro" id="IPR015424">
    <property type="entry name" value="PyrdxlP-dep_Trfase"/>
</dbReference>